<organism evidence="1 2">
    <name type="scientific">Paramecium octaurelia</name>
    <dbReference type="NCBI Taxonomy" id="43137"/>
    <lineage>
        <taxon>Eukaryota</taxon>
        <taxon>Sar</taxon>
        <taxon>Alveolata</taxon>
        <taxon>Ciliophora</taxon>
        <taxon>Intramacronucleata</taxon>
        <taxon>Oligohymenophorea</taxon>
        <taxon>Peniculida</taxon>
        <taxon>Parameciidae</taxon>
        <taxon>Paramecium</taxon>
    </lineage>
</organism>
<evidence type="ECO:0000313" key="1">
    <source>
        <dbReference type="EMBL" id="CAD8149912.1"/>
    </source>
</evidence>
<gene>
    <name evidence="1" type="ORF">POCTA_138.1.T0230063</name>
</gene>
<dbReference type="AlphaFoldDB" id="A0A8S1TFV3"/>
<keyword evidence="2" id="KW-1185">Reference proteome</keyword>
<reference evidence="1" key="1">
    <citation type="submission" date="2021-01" db="EMBL/GenBank/DDBJ databases">
        <authorList>
            <consortium name="Genoscope - CEA"/>
            <person name="William W."/>
        </authorList>
    </citation>
    <scope>NUCLEOTIDE SEQUENCE</scope>
</reference>
<protein>
    <submittedName>
        <fullName evidence="1">Uncharacterized protein</fullName>
    </submittedName>
</protein>
<dbReference type="EMBL" id="CAJJDP010000023">
    <property type="protein sequence ID" value="CAD8149912.1"/>
    <property type="molecule type" value="Genomic_DNA"/>
</dbReference>
<accession>A0A8S1TFV3</accession>
<comment type="caution">
    <text evidence="1">The sequence shown here is derived from an EMBL/GenBank/DDBJ whole genome shotgun (WGS) entry which is preliminary data.</text>
</comment>
<dbReference type="Proteomes" id="UP000683925">
    <property type="component" value="Unassembled WGS sequence"/>
</dbReference>
<name>A0A8S1TFV3_PAROT</name>
<dbReference type="OMA" id="QEFNTTM"/>
<sequence length="418" mass="49624">MLIFLFYYAYSQFIQEGISILEKGMKISQDRDQIYSNCPQILNSICDKRLPSISNQDQEIINFIQLQAQQVLEQLEPEQNTHSYYNKNINKLFQEIVLYDQNEELLSFKFEFSQFYQKKELQRIQYKYYIDFKNRSAILMNSKNNSLQEFNTTMYMKFSDFYIPSRSNLITQQFGSLNTLYPPDGFNIRTAEQNGSIYFTKPVYLTQFYAFSYHLNSIIQMNYNNQTIKMVSIPISKKWILIHGPSGQLINNITVDKDIHIDSIAIKVQKQPYTKQQIKALVIEKLLEQYYLLHSESLINALKIEEDQNSDQPNKQKVVDTTDDLYQQTIKVFLEFLELILARIKQIKKQKQYESLNSDQIKDILLDIENEMTQNEVLIFQSLFSNFIIEKYNEDDIMLMHQKLLQMDKGLQDKKTKD</sequence>
<evidence type="ECO:0000313" key="2">
    <source>
        <dbReference type="Proteomes" id="UP000683925"/>
    </source>
</evidence>
<dbReference type="OrthoDB" id="302671at2759"/>
<proteinExistence type="predicted"/>